<protein>
    <submittedName>
        <fullName evidence="1">Uncharacterized protein</fullName>
    </submittedName>
</protein>
<dbReference type="EMBL" id="NCVQ01000003">
    <property type="protein sequence ID" value="PWZ38349.1"/>
    <property type="molecule type" value="Genomic_DNA"/>
</dbReference>
<accession>A0A3L6FU16</accession>
<comment type="caution">
    <text evidence="1">The sequence shown here is derived from an EMBL/GenBank/DDBJ whole genome shotgun (WGS) entry which is preliminary data.</text>
</comment>
<organism evidence="1">
    <name type="scientific">Zea mays</name>
    <name type="common">Maize</name>
    <dbReference type="NCBI Taxonomy" id="4577"/>
    <lineage>
        <taxon>Eukaryota</taxon>
        <taxon>Viridiplantae</taxon>
        <taxon>Streptophyta</taxon>
        <taxon>Embryophyta</taxon>
        <taxon>Tracheophyta</taxon>
        <taxon>Spermatophyta</taxon>
        <taxon>Magnoliopsida</taxon>
        <taxon>Liliopsida</taxon>
        <taxon>Poales</taxon>
        <taxon>Poaceae</taxon>
        <taxon>PACMAD clade</taxon>
        <taxon>Panicoideae</taxon>
        <taxon>Andropogonodae</taxon>
        <taxon>Andropogoneae</taxon>
        <taxon>Tripsacinae</taxon>
        <taxon>Zea</taxon>
    </lineage>
</organism>
<dbReference type="AlphaFoldDB" id="A0A3L6FU16"/>
<evidence type="ECO:0000313" key="1">
    <source>
        <dbReference type="EMBL" id="PWZ38349.1"/>
    </source>
</evidence>
<gene>
    <name evidence="1" type="ORF">Zm00014a_007586</name>
</gene>
<name>A0A3L6FU16_MAIZE</name>
<dbReference type="Proteomes" id="UP000251960">
    <property type="component" value="Chromosome 2"/>
</dbReference>
<proteinExistence type="predicted"/>
<reference evidence="1" key="1">
    <citation type="journal article" date="2018" name="Nat. Genet.">
        <title>Extensive intraspecific gene order and gene structural variations between Mo17 and other maize genomes.</title>
        <authorList>
            <person name="Sun S."/>
            <person name="Zhou Y."/>
            <person name="Chen J."/>
            <person name="Shi J."/>
            <person name="Zhao H."/>
            <person name="Zhao H."/>
            <person name="Song W."/>
            <person name="Zhang M."/>
            <person name="Cui Y."/>
            <person name="Dong X."/>
            <person name="Liu H."/>
            <person name="Ma X."/>
            <person name="Jiao Y."/>
            <person name="Wang B."/>
            <person name="Wei X."/>
            <person name="Stein J.C."/>
            <person name="Glaubitz J.C."/>
            <person name="Lu F."/>
            <person name="Yu G."/>
            <person name="Liang C."/>
            <person name="Fengler K."/>
            <person name="Li B."/>
            <person name="Rafalski A."/>
            <person name="Schnable P.S."/>
            <person name="Ware D.H."/>
            <person name="Buckler E.S."/>
            <person name="Lai J."/>
        </authorList>
    </citation>
    <scope>NUCLEOTIDE SEQUENCE [LARGE SCALE GENOMIC DNA]</scope>
    <source>
        <tissue evidence="1">Seedling</tissue>
    </source>
</reference>
<sequence>MKRHLCGGYPDVGKCPKAIAEIRQEMSEYLKSNSRKFKCELDLDGENENSAYETQVDQPDITEEAVMAILKE</sequence>